<keyword evidence="1" id="KW-1133">Transmembrane helix</keyword>
<dbReference type="RefSeq" id="WP_281735801.1">
    <property type="nucleotide sequence ID" value="NZ_JAKETQ010000001.1"/>
</dbReference>
<keyword evidence="1" id="KW-0812">Transmembrane</keyword>
<keyword evidence="1" id="KW-0472">Membrane</keyword>
<reference evidence="2" key="1">
    <citation type="submission" date="2022-03" db="EMBL/GenBank/DDBJ databases">
        <title>The complete genome sequence of a Methyloterrigena soli.</title>
        <authorList>
            <person name="Zi Z."/>
        </authorList>
    </citation>
    <scope>NUCLEOTIDE SEQUENCE</scope>
    <source>
        <strain evidence="2">M48</strain>
    </source>
</reference>
<comment type="caution">
    <text evidence="2">The sequence shown here is derived from an EMBL/GenBank/DDBJ whole genome shotgun (WGS) entry which is preliminary data.</text>
</comment>
<gene>
    <name evidence="2" type="ORF">ML536_10265</name>
</gene>
<feature type="transmembrane region" description="Helical" evidence="1">
    <location>
        <begin position="9"/>
        <end position="29"/>
    </location>
</feature>
<dbReference type="EMBL" id="JALAZD010000001">
    <property type="protein sequence ID" value="MCI0127208.1"/>
    <property type="molecule type" value="Genomic_DNA"/>
</dbReference>
<accession>A0AA41QMJ7</accession>
<name>A0AA41QMJ7_9HYPH</name>
<proteinExistence type="predicted"/>
<evidence type="ECO:0008006" key="4">
    <source>
        <dbReference type="Google" id="ProtNLM"/>
    </source>
</evidence>
<dbReference type="Proteomes" id="UP001156140">
    <property type="component" value="Unassembled WGS sequence"/>
</dbReference>
<dbReference type="AlphaFoldDB" id="A0AA41QMJ7"/>
<evidence type="ECO:0000256" key="1">
    <source>
        <dbReference type="SAM" id="Phobius"/>
    </source>
</evidence>
<evidence type="ECO:0000313" key="3">
    <source>
        <dbReference type="Proteomes" id="UP001156140"/>
    </source>
</evidence>
<protein>
    <recommendedName>
        <fullName evidence="4">AsmA-like C-terminal domain-containing protein</fullName>
    </recommendedName>
</protein>
<keyword evidence="3" id="KW-1185">Reference proteome</keyword>
<sequence length="1143" mass="121162">MPRSAAKACVWIFGIPAALFILLYLVLLVTPIPLPFAREPVRAALMAALPEGAELELGDMGLALENAVVPVLKFSPVTYRDTKSGGKVSMEALDVGFSPFRALLGQPGASITIVRPHIQMVQDLLGPRLSTFEFVDDAKGGPTTVRVLEGTDAFPKVGISADGVGVHGDIPDSASGGIRSDNDWLIYNLEAAEASLADVVKQAQDGVFSRLVVKDGVMDMNDSVYGLFRQFQNINFDVAPRANGRETVGNFSASLGGRKMAGSISRVVDEDGRAHLNADVGNIDFASIMPFIDDPESLMAIRGAGALSVDVDFDAASGKVTGGKFHIDMTGTDLRVDKDYFPVASSIMEVTWTPETGQFQLADSELRIGQSSTKLSGVFVLGMDKTYGPTVGISLTARDVSLRPDDMEAAPAPFEEMSFTGWSAPLYGALGIDQLAAKKGDGRVAVTGRLDMLRAGIGIDLTVAGEKVEADDVKRLWPYFLAEDSRNWFVKNVSEGRVANSTMHFDFPVGTLATGDEEKPIPHGAMAIDMVGEGVVIRATDTMQPIAIDGNTRLAVRDNDVTISADGGKVPTAGGDIAVANAALVIDSSVPKTKTLEISGEVKGGIKALLALAKDQQPDAIASAKLPVKLDALGGDVAIDVVATVQLGETNGINQIDYVLNGSVNDFASDEPIQDRTIKNGQLAFSATQAGYHVTGSAQIDGMTADLSVNGTPTGDPVFQLGSTLDVKELTAMGFDASQFLSGRVRFIASPQADGSITMGVDLENATLNIADLGIRKAQGVKGLLQARVKQDGKLTELDDIALAFGDVDLRGQLVFDGEKKQLASAQFDTFALSPGDQAQVSLSPIDGGGYSVAIRGNQLDLKPMLQRFFGLGEGSLGSVATTSIDQRIALDVKLKRAIGFYMTTAYNLDLDLMLRGSDLQRVTMQAQLGENSAISVATNPTPEGNSISVAFNDFGSLLRLIGVYPRVEGGEGSLVLATNSKAKVGNGHARIRNFALIDENKVADILGNHQGSRQLIAKQNKLSFRSAELDFIRRSDRIELTDAMLAGDTVGGTLKGFIYTDKRQYDLAGTYVPLFGLNSAFAKVPLFGPLLAGPDGAGMFGVTFAIRGALENPDFKVNPASLLAVGAFRSLFEFRAKELPRE</sequence>
<evidence type="ECO:0000313" key="2">
    <source>
        <dbReference type="EMBL" id="MCI0127208.1"/>
    </source>
</evidence>
<organism evidence="2 3">
    <name type="scientific">Paradevosia shaoguanensis</name>
    <dbReference type="NCBI Taxonomy" id="1335043"/>
    <lineage>
        <taxon>Bacteria</taxon>
        <taxon>Pseudomonadati</taxon>
        <taxon>Pseudomonadota</taxon>
        <taxon>Alphaproteobacteria</taxon>
        <taxon>Hyphomicrobiales</taxon>
        <taxon>Devosiaceae</taxon>
        <taxon>Paradevosia</taxon>
    </lineage>
</organism>